<dbReference type="GO" id="GO:0002189">
    <property type="term" value="C:ribose phosphate diphosphokinase complex"/>
    <property type="evidence" value="ECO:0007669"/>
    <property type="project" value="TreeGrafter"/>
</dbReference>
<dbReference type="Gene3D" id="3.40.50.2020">
    <property type="match status" value="2"/>
</dbReference>
<dbReference type="PANTHER" id="PTHR10210:SF32">
    <property type="entry name" value="RIBOSE-PHOSPHATE PYROPHOSPHOKINASE 2"/>
    <property type="match status" value="1"/>
</dbReference>
<dbReference type="SUPFAM" id="SSF53271">
    <property type="entry name" value="PRTase-like"/>
    <property type="match status" value="1"/>
</dbReference>
<keyword evidence="3" id="KW-0808">Transferase</keyword>
<organism evidence="11">
    <name type="scientific">marine metagenome</name>
    <dbReference type="NCBI Taxonomy" id="408172"/>
    <lineage>
        <taxon>unclassified sequences</taxon>
        <taxon>metagenomes</taxon>
        <taxon>ecological metagenomes</taxon>
    </lineage>
</organism>
<keyword evidence="4" id="KW-0479">Metal-binding</keyword>
<keyword evidence="7" id="KW-0067">ATP-binding</keyword>
<evidence type="ECO:0000256" key="8">
    <source>
        <dbReference type="ARBA" id="ARBA00022842"/>
    </source>
</evidence>
<keyword evidence="2" id="KW-0963">Cytoplasm</keyword>
<dbReference type="FunFam" id="3.40.50.2020:FF:000074">
    <property type="entry name" value="Ribose-phosphate pyrophosphokinase"/>
    <property type="match status" value="1"/>
</dbReference>
<sequence>VDIHSKTALRELKIPAENITAISELVKFFKKKKLKNPLIVSPDSGGEQRANQFANLMNIESIALKKHRNRKTGKINILTSKVNVKDRDVILVDDMISTGGSIIKSTQFLKKQKCKRVFVACTHALLVNNAESRIKKAGVAEIISTNTIPRNTSKVDVGKIISDAIL</sequence>
<dbReference type="PANTHER" id="PTHR10210">
    <property type="entry name" value="RIBOSE-PHOSPHATE DIPHOSPHOKINASE FAMILY MEMBER"/>
    <property type="match status" value="1"/>
</dbReference>
<dbReference type="GO" id="GO:0016301">
    <property type="term" value="F:kinase activity"/>
    <property type="evidence" value="ECO:0007669"/>
    <property type="project" value="UniProtKB-KW"/>
</dbReference>
<evidence type="ECO:0000256" key="5">
    <source>
        <dbReference type="ARBA" id="ARBA00022741"/>
    </source>
</evidence>
<proteinExistence type="predicted"/>
<evidence type="ECO:0000256" key="7">
    <source>
        <dbReference type="ARBA" id="ARBA00022840"/>
    </source>
</evidence>
<dbReference type="AlphaFoldDB" id="A0A383CA75"/>
<keyword evidence="6" id="KW-0418">Kinase</keyword>
<feature type="domain" description="Phosphoribosyltransferase" evidence="10">
    <location>
        <begin position="25"/>
        <end position="143"/>
    </location>
</feature>
<dbReference type="CDD" id="cd06223">
    <property type="entry name" value="PRTases_typeI"/>
    <property type="match status" value="1"/>
</dbReference>
<evidence type="ECO:0000256" key="4">
    <source>
        <dbReference type="ARBA" id="ARBA00022723"/>
    </source>
</evidence>
<keyword evidence="5" id="KW-0547">Nucleotide-binding</keyword>
<reference evidence="11" key="1">
    <citation type="submission" date="2018-05" db="EMBL/GenBank/DDBJ databases">
        <authorList>
            <person name="Lanie J.A."/>
            <person name="Ng W.-L."/>
            <person name="Kazmierczak K.M."/>
            <person name="Andrzejewski T.M."/>
            <person name="Davidsen T.M."/>
            <person name="Wayne K.J."/>
            <person name="Tettelin H."/>
            <person name="Glass J.I."/>
            <person name="Rusch D."/>
            <person name="Podicherti R."/>
            <person name="Tsui H.-C.T."/>
            <person name="Winkler M.E."/>
        </authorList>
    </citation>
    <scope>NUCLEOTIDE SEQUENCE</scope>
</reference>
<dbReference type="GO" id="GO:0004749">
    <property type="term" value="F:ribose phosphate diphosphokinase activity"/>
    <property type="evidence" value="ECO:0007669"/>
    <property type="project" value="UniProtKB-EC"/>
</dbReference>
<gene>
    <name evidence="11" type="ORF">METZ01_LOCUS481813</name>
</gene>
<accession>A0A383CA75</accession>
<dbReference type="GO" id="GO:0000287">
    <property type="term" value="F:magnesium ion binding"/>
    <property type="evidence" value="ECO:0007669"/>
    <property type="project" value="InterPro"/>
</dbReference>
<keyword evidence="8" id="KW-0460">Magnesium</keyword>
<dbReference type="GO" id="GO:0006015">
    <property type="term" value="P:5-phosphoribose 1-diphosphate biosynthetic process"/>
    <property type="evidence" value="ECO:0007669"/>
    <property type="project" value="TreeGrafter"/>
</dbReference>
<evidence type="ECO:0000256" key="9">
    <source>
        <dbReference type="ARBA" id="ARBA00049535"/>
    </source>
</evidence>
<dbReference type="Pfam" id="PF00156">
    <property type="entry name" value="Pribosyltran"/>
    <property type="match status" value="1"/>
</dbReference>
<evidence type="ECO:0000256" key="2">
    <source>
        <dbReference type="ARBA" id="ARBA00022490"/>
    </source>
</evidence>
<comment type="catalytic activity">
    <reaction evidence="9">
        <text>D-ribose 5-phosphate + ATP = 5-phospho-alpha-D-ribose 1-diphosphate + AMP + H(+)</text>
        <dbReference type="Rhea" id="RHEA:15609"/>
        <dbReference type="ChEBI" id="CHEBI:15378"/>
        <dbReference type="ChEBI" id="CHEBI:30616"/>
        <dbReference type="ChEBI" id="CHEBI:58017"/>
        <dbReference type="ChEBI" id="CHEBI:78346"/>
        <dbReference type="ChEBI" id="CHEBI:456215"/>
        <dbReference type="EC" id="2.7.6.1"/>
    </reaction>
</comment>
<dbReference type="InterPro" id="IPR005946">
    <property type="entry name" value="Rib-P_diPkinase"/>
</dbReference>
<evidence type="ECO:0000313" key="11">
    <source>
        <dbReference type="EMBL" id="SVE28959.1"/>
    </source>
</evidence>
<dbReference type="InterPro" id="IPR029057">
    <property type="entry name" value="PRTase-like"/>
</dbReference>
<evidence type="ECO:0000259" key="10">
    <source>
        <dbReference type="Pfam" id="PF00156"/>
    </source>
</evidence>
<dbReference type="InterPro" id="IPR000836">
    <property type="entry name" value="PRTase_dom"/>
</dbReference>
<dbReference type="GO" id="GO:0005737">
    <property type="term" value="C:cytoplasm"/>
    <property type="evidence" value="ECO:0007669"/>
    <property type="project" value="TreeGrafter"/>
</dbReference>
<protein>
    <recommendedName>
        <fullName evidence="1">ribose-phosphate diphosphokinase</fullName>
        <ecNumber evidence="1">2.7.6.1</ecNumber>
    </recommendedName>
</protein>
<feature type="non-terminal residue" evidence="11">
    <location>
        <position position="1"/>
    </location>
</feature>
<dbReference type="NCBIfam" id="TIGR01251">
    <property type="entry name" value="ribP_PPkin"/>
    <property type="match status" value="1"/>
</dbReference>
<evidence type="ECO:0000256" key="1">
    <source>
        <dbReference type="ARBA" id="ARBA00013247"/>
    </source>
</evidence>
<dbReference type="EC" id="2.7.6.1" evidence="1"/>
<name>A0A383CA75_9ZZZZ</name>
<evidence type="ECO:0000256" key="3">
    <source>
        <dbReference type="ARBA" id="ARBA00022679"/>
    </source>
</evidence>
<dbReference type="GO" id="GO:0005524">
    <property type="term" value="F:ATP binding"/>
    <property type="evidence" value="ECO:0007669"/>
    <property type="project" value="UniProtKB-KW"/>
</dbReference>
<dbReference type="GO" id="GO:0006164">
    <property type="term" value="P:purine nucleotide biosynthetic process"/>
    <property type="evidence" value="ECO:0007669"/>
    <property type="project" value="TreeGrafter"/>
</dbReference>
<dbReference type="EMBL" id="UINC01207040">
    <property type="protein sequence ID" value="SVE28959.1"/>
    <property type="molecule type" value="Genomic_DNA"/>
</dbReference>
<evidence type="ECO:0000256" key="6">
    <source>
        <dbReference type="ARBA" id="ARBA00022777"/>
    </source>
</evidence>